<sequence>MVVQGHLKNALIMAQRQADHLKYEVSLLSDSIKTVTPQCLYLKGAAYCLANMTVSKGRLFSDIDVLVPKECLDKIEKSLLFKGWLSKPINDYDERYYREWAHEIPPLVQSRRGTVVDIHHNLVPPISGKAPDIEAFLSQTMHVNGVTVLKPHAMLLHSCIHLIFNETFKQAHRDLYDISSIIKDYGNSTFWDEAIRLAKETGFYKELFLGCRYSSKKLGYELPPKLTVDVPYTSAKLMLLDLVMLKALSPHHPLCKAPGRGVANFLAWARGHWCKMPLMLLIYHLSIKSGRALAQSIWGKHIFDAEGTPK</sequence>
<comment type="caution">
    <text evidence="1">The sequence shown here is derived from an EMBL/GenBank/DDBJ whole genome shotgun (WGS) entry which is preliminary data.</text>
</comment>
<reference evidence="1 2" key="1">
    <citation type="submission" date="2014-12" db="EMBL/GenBank/DDBJ databases">
        <title>Genome sequencing of Alteromonas marina AD001.</title>
        <authorList>
            <person name="Adrian T.G.S."/>
            <person name="Chan K.G."/>
        </authorList>
    </citation>
    <scope>NUCLEOTIDE SEQUENCE [LARGE SCALE GENOMIC DNA]</scope>
    <source>
        <strain evidence="1 2">AD001</strain>
    </source>
</reference>
<gene>
    <name evidence="1" type="ORF">RJ41_05950</name>
</gene>
<dbReference type="Pfam" id="PF14907">
    <property type="entry name" value="NTP_transf_5"/>
    <property type="match status" value="1"/>
</dbReference>
<organism evidence="1 2">
    <name type="scientific">Alteromonas marina</name>
    <dbReference type="NCBI Taxonomy" id="203795"/>
    <lineage>
        <taxon>Bacteria</taxon>
        <taxon>Pseudomonadati</taxon>
        <taxon>Pseudomonadota</taxon>
        <taxon>Gammaproteobacteria</taxon>
        <taxon>Alteromonadales</taxon>
        <taxon>Alteromonadaceae</taxon>
        <taxon>Alteromonas/Salinimonas group</taxon>
        <taxon>Alteromonas</taxon>
    </lineage>
</organism>
<keyword evidence="2" id="KW-1185">Reference proteome</keyword>
<dbReference type="InterPro" id="IPR039498">
    <property type="entry name" value="NTP_transf_5"/>
</dbReference>
<evidence type="ECO:0008006" key="3">
    <source>
        <dbReference type="Google" id="ProtNLM"/>
    </source>
</evidence>
<dbReference type="Proteomes" id="UP000031197">
    <property type="component" value="Unassembled WGS sequence"/>
</dbReference>
<proteinExistence type="predicted"/>
<dbReference type="AlphaFoldDB" id="A0A0B3Z832"/>
<name>A0A0B3Z832_9ALTE</name>
<accession>A0A0B3Z832</accession>
<dbReference type="EMBL" id="JWLW01000012">
    <property type="protein sequence ID" value="KHT54470.1"/>
    <property type="molecule type" value="Genomic_DNA"/>
</dbReference>
<evidence type="ECO:0000313" key="1">
    <source>
        <dbReference type="EMBL" id="KHT54470.1"/>
    </source>
</evidence>
<protein>
    <recommendedName>
        <fullName evidence="3">Nucleotidyltransferase</fullName>
    </recommendedName>
</protein>
<evidence type="ECO:0000313" key="2">
    <source>
        <dbReference type="Proteomes" id="UP000031197"/>
    </source>
</evidence>